<protein>
    <recommendedName>
        <fullName evidence="2">Peptidase M14 domain-containing protein</fullName>
    </recommendedName>
</protein>
<feature type="domain" description="Peptidase M14" evidence="2">
    <location>
        <begin position="46"/>
        <end position="264"/>
    </location>
</feature>
<dbReference type="SUPFAM" id="SSF52317">
    <property type="entry name" value="Class I glutamine amidotransferase-like"/>
    <property type="match status" value="1"/>
</dbReference>
<gene>
    <name evidence="3" type="ORF">E6K78_03315</name>
</gene>
<evidence type="ECO:0000256" key="1">
    <source>
        <dbReference type="SAM" id="MobiDB-lite"/>
    </source>
</evidence>
<evidence type="ECO:0000259" key="2">
    <source>
        <dbReference type="Pfam" id="PF00246"/>
    </source>
</evidence>
<reference evidence="3 4" key="1">
    <citation type="journal article" date="2019" name="Nat. Microbiol.">
        <title>Mediterranean grassland soil C-N compound turnover is dependent on rainfall and depth, and is mediated by genomically divergent microorganisms.</title>
        <authorList>
            <person name="Diamond S."/>
            <person name="Andeer P.F."/>
            <person name="Li Z."/>
            <person name="Crits-Christoph A."/>
            <person name="Burstein D."/>
            <person name="Anantharaman K."/>
            <person name="Lane K.R."/>
            <person name="Thomas B.C."/>
            <person name="Pan C."/>
            <person name="Northen T.R."/>
            <person name="Banfield J.F."/>
        </authorList>
    </citation>
    <scope>NUCLEOTIDE SEQUENCE [LARGE SCALE GENOMIC DNA]</scope>
    <source>
        <strain evidence="3">WS_8</strain>
    </source>
</reference>
<evidence type="ECO:0000313" key="4">
    <source>
        <dbReference type="Proteomes" id="UP000316609"/>
    </source>
</evidence>
<accession>A0A538TW48</accession>
<dbReference type="GO" id="GO:0004181">
    <property type="term" value="F:metallocarboxypeptidase activity"/>
    <property type="evidence" value="ECO:0007669"/>
    <property type="project" value="InterPro"/>
</dbReference>
<dbReference type="InterPro" id="IPR029062">
    <property type="entry name" value="Class_I_gatase-like"/>
</dbReference>
<sequence length="955" mass="104077">MLALPAVSAPAPFDFYDRGPYRDGVPRPAALLGYQPGTFHTSYANMERYIEALLQAAPDRVSREPFGRTYEFRERALLVITSPENQRRLDAIRAATSKLADPRTLTGAAETEKLIHGTPVTVWLNYSIHGDESASFEAMMQVAYQLAAGEDSTTRAVRERCVVLLNLAHNPDGHERFVTWVNALGSGNPDPWAIEQQGQQPWGIGGRTNHYQLDMNRDALAMSQIESRQMAQAFRRWHPAVLVDHHGQTASYFFPPTAAPMNPVLPAAEVTRWNEIFGRANAEAFDRYGWSYYVRDVFDFFYPGYWDIWPTLQGAIGMTYETDGGGNLAIRRDDETVVTLLDGIERHFTASLATCAVAAAHREERLRDFAGFARDAIHFGQAGPVRAFAFDISRDPVNAAALAGNLLDAGVEVRWIQGGFRAASAQAVWWDAPSSDRTRSTARAADSAGAARGGPARYPEAPWAGHDFRAGTFVVDLAQPGSRVARTLLDRDAPVEPTFARTQLDKYARNIRRGTHAPREGYDFYDVTAWSLPLAYGVDVYALREPPAGGTRLAPADANAADPAADTLADSLAVGVPLTARTSRLGPLVLADGKGQVALDLRGRVEGGRAATAYVWAYDGEGAARLALRLLAEDFKVATATKPLRASGKSFPRGSFVARVERNPETLHGRIAALAATSGVKVTAVNTAYPDQGDTGIGSESMVSLKRPRVGILVDRPVSPTSYGWLWFLFERRLGLPFTALRPAALGGAEIDRYNVLVVPDGNASELAAALGDGGVESLKHWVDRGGTLLCLDDAAEFPTLKSVGLSSAKVVGVKEKKKDEEESDQGAVPDSVRELERRPEPIPGTVFRATLDPRHFLCYGFEGGSLPVLVQGRLLLKPSKDGANPMRFERAPLAVSGWVWPETERRLRGTVYAVDEPHGDGHVLMVVGAPAFRLFWRSTERLVLNAVLFGPALD</sequence>
<dbReference type="Pfam" id="PF00246">
    <property type="entry name" value="Peptidase_M14"/>
    <property type="match status" value="1"/>
</dbReference>
<dbReference type="Proteomes" id="UP000316609">
    <property type="component" value="Unassembled WGS sequence"/>
</dbReference>
<feature type="region of interest" description="Disordered" evidence="1">
    <location>
        <begin position="815"/>
        <end position="837"/>
    </location>
</feature>
<comment type="caution">
    <text evidence="3">The sequence shown here is derived from an EMBL/GenBank/DDBJ whole genome shotgun (WGS) entry which is preliminary data.</text>
</comment>
<dbReference type="EMBL" id="VBOY01000027">
    <property type="protein sequence ID" value="TMQ67857.1"/>
    <property type="molecule type" value="Genomic_DNA"/>
</dbReference>
<dbReference type="InterPro" id="IPR000834">
    <property type="entry name" value="Peptidase_M14"/>
</dbReference>
<organism evidence="3 4">
    <name type="scientific">Eiseniibacteriota bacterium</name>
    <dbReference type="NCBI Taxonomy" id="2212470"/>
    <lineage>
        <taxon>Bacteria</taxon>
        <taxon>Candidatus Eiseniibacteriota</taxon>
    </lineage>
</organism>
<dbReference type="GO" id="GO:0006508">
    <property type="term" value="P:proteolysis"/>
    <property type="evidence" value="ECO:0007669"/>
    <property type="project" value="InterPro"/>
</dbReference>
<evidence type="ECO:0000313" key="3">
    <source>
        <dbReference type="EMBL" id="TMQ67857.1"/>
    </source>
</evidence>
<dbReference type="AlphaFoldDB" id="A0A538TW48"/>
<dbReference type="Gene3D" id="3.40.630.10">
    <property type="entry name" value="Zn peptidases"/>
    <property type="match status" value="1"/>
</dbReference>
<dbReference type="SUPFAM" id="SSF53187">
    <property type="entry name" value="Zn-dependent exopeptidases"/>
    <property type="match status" value="1"/>
</dbReference>
<name>A0A538TW48_UNCEI</name>
<dbReference type="GO" id="GO:0008270">
    <property type="term" value="F:zinc ion binding"/>
    <property type="evidence" value="ECO:0007669"/>
    <property type="project" value="InterPro"/>
</dbReference>
<proteinExistence type="predicted"/>